<dbReference type="Pfam" id="PF17853">
    <property type="entry name" value="GGDEF_2"/>
    <property type="match status" value="1"/>
</dbReference>
<dbReference type="InterPro" id="IPR029016">
    <property type="entry name" value="GAF-like_dom_sf"/>
</dbReference>
<reference evidence="3" key="2">
    <citation type="submission" date="2020-09" db="EMBL/GenBank/DDBJ databases">
        <authorList>
            <person name="Sun Q."/>
            <person name="Zhou Y."/>
        </authorList>
    </citation>
    <scope>NUCLEOTIDE SEQUENCE</scope>
    <source>
        <strain evidence="3">CGMCC 1.12160</strain>
    </source>
</reference>
<feature type="domain" description="GAF" evidence="2">
    <location>
        <begin position="77"/>
        <end position="228"/>
    </location>
</feature>
<keyword evidence="4" id="KW-1185">Reference proteome</keyword>
<evidence type="ECO:0000259" key="2">
    <source>
        <dbReference type="SMART" id="SM00065"/>
    </source>
</evidence>
<dbReference type="RefSeq" id="WP_188428687.1">
    <property type="nucleotide sequence ID" value="NZ_BAABKH010000005.1"/>
</dbReference>
<dbReference type="SMART" id="SM00065">
    <property type="entry name" value="GAF"/>
    <property type="match status" value="1"/>
</dbReference>
<dbReference type="Gene3D" id="3.30.450.40">
    <property type="match status" value="1"/>
</dbReference>
<dbReference type="PANTHER" id="PTHR33744:SF1">
    <property type="entry name" value="DNA-BINDING TRANSCRIPTIONAL ACTIVATOR ADER"/>
    <property type="match status" value="1"/>
</dbReference>
<dbReference type="Proteomes" id="UP000605670">
    <property type="component" value="Unassembled WGS sequence"/>
</dbReference>
<comment type="caution">
    <text evidence="3">The sequence shown here is derived from an EMBL/GenBank/DDBJ whole genome shotgun (WGS) entry which is preliminary data.</text>
</comment>
<dbReference type="Pfam" id="PF01590">
    <property type="entry name" value="GAF"/>
    <property type="match status" value="1"/>
</dbReference>
<reference evidence="3" key="1">
    <citation type="journal article" date="2014" name="Int. J. Syst. Evol. Microbiol.">
        <title>Complete genome sequence of Corynebacterium casei LMG S-19264T (=DSM 44701T), isolated from a smear-ripened cheese.</title>
        <authorList>
            <consortium name="US DOE Joint Genome Institute (JGI-PGF)"/>
            <person name="Walter F."/>
            <person name="Albersmeier A."/>
            <person name="Kalinowski J."/>
            <person name="Ruckert C."/>
        </authorList>
    </citation>
    <scope>NUCLEOTIDE SEQUENCE</scope>
    <source>
        <strain evidence="3">CGMCC 1.12160</strain>
    </source>
</reference>
<dbReference type="AlphaFoldDB" id="A0A917F3R4"/>
<sequence length="622" mass="66419">MNGPGERYLALLASDAAPSDYEQVLQESVDAGFDRPRVERLHRLALQARGVREVGRRRESELAALFETVADLAALKDLDDVLEAIVRRARALLACDVSYLSLNDDERGETYMRITQGIHTEAFRNVRLGFGEGLGGLVAQTARPYATADYFHDERFQHTRTIDGAVGAEELTAILGVPLLLGRAVIGVLYAANHDPRPFGREDVDLLTSFAGHAAVAIDNARRTRESADALADLRNTGELLRRAAEGSQRAADAHDRLAQVVLQGGGLADVAGELQQVLGLAVLVVDAHGTTLASSDADWEPGPDETDAAARALADNATQIQEERSVAPVWAGGAPLAAVLVRGPVDDVNRRILERAATTAALIMAVQRNVAEADSRRRGDLLTDLLLDRAGAGAIAARAGVLGVDLSRPYAVAVAAPVDPVIEQWARDHAAGVGGLCAEVADRLVLVLPDQDPLRVGEQLLERAAHLATSSRRTVGRARPTVGVAGPVHGPEGVRSGFDEAGSCLEALLALGRRGEVTDAASLGFVGLLLGGGAPTGFVRRHLGPVLDYDERRRTSLVQTLQTWLAEDRHLGRTAQTLHVHPNTVTQRLERVGQLLGGTWQAPDRLLELQLALRLQAALRS</sequence>
<dbReference type="InterPro" id="IPR042070">
    <property type="entry name" value="PucR_C-HTH_sf"/>
</dbReference>
<evidence type="ECO:0000313" key="4">
    <source>
        <dbReference type="Proteomes" id="UP000605670"/>
    </source>
</evidence>
<dbReference type="PANTHER" id="PTHR33744">
    <property type="entry name" value="CARBOHYDRATE DIACID REGULATOR"/>
    <property type="match status" value="1"/>
</dbReference>
<dbReference type="InterPro" id="IPR041522">
    <property type="entry name" value="CdaR_GGDEF"/>
</dbReference>
<dbReference type="Gene3D" id="1.10.10.2840">
    <property type="entry name" value="PucR C-terminal helix-turn-helix domain"/>
    <property type="match status" value="1"/>
</dbReference>
<gene>
    <name evidence="3" type="ORF">GCM10011366_11850</name>
</gene>
<dbReference type="EMBL" id="BMEM01000001">
    <property type="protein sequence ID" value="GGF45722.1"/>
    <property type="molecule type" value="Genomic_DNA"/>
</dbReference>
<comment type="similarity">
    <text evidence="1">Belongs to the CdaR family.</text>
</comment>
<accession>A0A917F3R4</accession>
<proteinExistence type="inferred from homology"/>
<evidence type="ECO:0000313" key="3">
    <source>
        <dbReference type="EMBL" id="GGF45722.1"/>
    </source>
</evidence>
<protein>
    <recommendedName>
        <fullName evidence="2">GAF domain-containing protein</fullName>
    </recommendedName>
</protein>
<name>A0A917F3R4_9MICO</name>
<dbReference type="SUPFAM" id="SSF55781">
    <property type="entry name" value="GAF domain-like"/>
    <property type="match status" value="1"/>
</dbReference>
<dbReference type="InterPro" id="IPR051448">
    <property type="entry name" value="CdaR-like_regulators"/>
</dbReference>
<dbReference type="InterPro" id="IPR025736">
    <property type="entry name" value="PucR_C-HTH_dom"/>
</dbReference>
<dbReference type="Pfam" id="PF13556">
    <property type="entry name" value="HTH_30"/>
    <property type="match status" value="1"/>
</dbReference>
<organism evidence="3 4">
    <name type="scientific">Ornithinimicrobium tianjinense</name>
    <dbReference type="NCBI Taxonomy" id="1195761"/>
    <lineage>
        <taxon>Bacteria</taxon>
        <taxon>Bacillati</taxon>
        <taxon>Actinomycetota</taxon>
        <taxon>Actinomycetes</taxon>
        <taxon>Micrococcales</taxon>
        <taxon>Ornithinimicrobiaceae</taxon>
        <taxon>Ornithinimicrobium</taxon>
    </lineage>
</organism>
<dbReference type="InterPro" id="IPR003018">
    <property type="entry name" value="GAF"/>
</dbReference>
<evidence type="ECO:0000256" key="1">
    <source>
        <dbReference type="ARBA" id="ARBA00006754"/>
    </source>
</evidence>